<dbReference type="GO" id="GO:0004867">
    <property type="term" value="F:serine-type endopeptidase inhibitor activity"/>
    <property type="evidence" value="ECO:0007669"/>
    <property type="project" value="InterPro"/>
</dbReference>
<comment type="similarity">
    <text evidence="2 6">Belongs to the serpin family.</text>
</comment>
<dbReference type="FunFam" id="2.10.310.10:FF:000001">
    <property type="entry name" value="Serpin family A member 1"/>
    <property type="match status" value="1"/>
</dbReference>
<dbReference type="InterPro" id="IPR000215">
    <property type="entry name" value="Serpin_fam"/>
</dbReference>
<gene>
    <name evidence="8" type="ORF">EI555_000996</name>
</gene>
<dbReference type="AlphaFoldDB" id="A0A4U1EZZ5"/>
<evidence type="ECO:0000256" key="6">
    <source>
        <dbReference type="RuleBase" id="RU000411"/>
    </source>
</evidence>
<evidence type="ECO:0000256" key="2">
    <source>
        <dbReference type="ARBA" id="ARBA00009500"/>
    </source>
</evidence>
<name>A0A4U1EZZ5_MONMO</name>
<feature type="non-terminal residue" evidence="8">
    <location>
        <position position="1"/>
    </location>
</feature>
<dbReference type="Pfam" id="PF00079">
    <property type="entry name" value="Serpin"/>
    <property type="match status" value="5"/>
</dbReference>
<organism evidence="8 9">
    <name type="scientific">Monodon monoceros</name>
    <name type="common">Narwhal</name>
    <name type="synonym">Ceratodon monodon</name>
    <dbReference type="NCBI Taxonomy" id="40151"/>
    <lineage>
        <taxon>Eukaryota</taxon>
        <taxon>Metazoa</taxon>
        <taxon>Chordata</taxon>
        <taxon>Craniata</taxon>
        <taxon>Vertebrata</taxon>
        <taxon>Euteleostomi</taxon>
        <taxon>Mammalia</taxon>
        <taxon>Eutheria</taxon>
        <taxon>Laurasiatheria</taxon>
        <taxon>Artiodactyla</taxon>
        <taxon>Whippomorpha</taxon>
        <taxon>Cetacea</taxon>
        <taxon>Odontoceti</taxon>
        <taxon>Monodontidae</taxon>
        <taxon>Monodon</taxon>
    </lineage>
</organism>
<feature type="domain" description="Serpin" evidence="7">
    <location>
        <begin position="852"/>
        <end position="1212"/>
    </location>
</feature>
<dbReference type="InterPro" id="IPR042178">
    <property type="entry name" value="Serpin_sf_1"/>
</dbReference>
<reference evidence="9" key="1">
    <citation type="journal article" date="2019" name="IScience">
        <title>Narwhal Genome Reveals Long-Term Low Genetic Diversity despite Current Large Abundance Size.</title>
        <authorList>
            <person name="Westbury M.V."/>
            <person name="Petersen B."/>
            <person name="Garde E."/>
            <person name="Heide-Jorgensen M.P."/>
            <person name="Lorenzen E.D."/>
        </authorList>
    </citation>
    <scope>NUCLEOTIDE SEQUENCE [LARGE SCALE GENOMIC DNA]</scope>
</reference>
<evidence type="ECO:0000256" key="5">
    <source>
        <dbReference type="ARBA" id="ARBA00023180"/>
    </source>
</evidence>
<keyword evidence="4" id="KW-0732">Signal</keyword>
<evidence type="ECO:0000313" key="9">
    <source>
        <dbReference type="Proteomes" id="UP000308365"/>
    </source>
</evidence>
<keyword evidence="5" id="KW-0325">Glycoprotein</keyword>
<accession>A0A4U1EZZ5</accession>
<proteinExistence type="inferred from homology"/>
<dbReference type="PANTHER" id="PTHR11461">
    <property type="entry name" value="SERINE PROTEASE INHIBITOR, SERPIN"/>
    <property type="match status" value="1"/>
</dbReference>
<dbReference type="FunFam" id="2.30.39.10:FF:000003">
    <property type="entry name" value="alpha-1-antitrypsin isoform X1"/>
    <property type="match status" value="2"/>
</dbReference>
<dbReference type="CDD" id="cd19559">
    <property type="entry name" value="serpinA14_UTMP_UABP-2"/>
    <property type="match status" value="1"/>
</dbReference>
<dbReference type="InterPro" id="IPR036186">
    <property type="entry name" value="Serpin_sf"/>
</dbReference>
<dbReference type="PANTHER" id="PTHR11461:SF154">
    <property type="entry name" value="SERPIN A11"/>
    <property type="match status" value="1"/>
</dbReference>
<comment type="caution">
    <text evidence="8">The sequence shown here is derived from an EMBL/GenBank/DDBJ whole genome shotgun (WGS) entry which is preliminary data.</text>
</comment>
<dbReference type="EMBL" id="RWIC01000544">
    <property type="protein sequence ID" value="TKC42515.1"/>
    <property type="molecule type" value="Genomic_DNA"/>
</dbReference>
<comment type="subcellular location">
    <subcellularLocation>
        <location evidence="1">Secreted</location>
    </subcellularLocation>
</comment>
<evidence type="ECO:0000313" key="8">
    <source>
        <dbReference type="EMBL" id="TKC42515.1"/>
    </source>
</evidence>
<dbReference type="Gene3D" id="3.30.497.10">
    <property type="entry name" value="Antithrombin, subunit I, domain 2"/>
    <property type="match status" value="3"/>
</dbReference>
<dbReference type="GO" id="GO:0005615">
    <property type="term" value="C:extracellular space"/>
    <property type="evidence" value="ECO:0007669"/>
    <property type="project" value="InterPro"/>
</dbReference>
<dbReference type="PROSITE" id="PS00284">
    <property type="entry name" value="SERPIN"/>
    <property type="match status" value="1"/>
</dbReference>
<sequence length="1215" mass="136486">ANPEAPKIPKTLATLIVTSIPLPLEHGVQLRGYMPELGVQLRVTDVFVPRVFITGNLDLKKTLSYLGITRIFEEHADAPPASFLSFMLHLLVEHPSVMTAEKPGALGQLAPAKLLLCWAVHKATLKMDEEGTERAAGSGAQTLPVETPFKVKINKRFLLRGKRETALEIYPPQKTGPGDLPPTKDGWWGAMEGSEQEKRFNSAYTSKSFPFLVGKRTTVHVPMMHQAEQVGFGADPELNSSVLQMDYSRDTVAFFVLPGEGKMRQLEHALSARTLKWSRSLQKRCLEMGIWDALDKDADFSGITKKDFLQVAHEAVLDVREGGTQAAAAAVTKLRVQSMSLLTPPSVSIARILQLRTNSNPTQVNCTQLWIVAEMSHRKIHLVLSLVLILCGLFNSIFCEKQQDSQQNINLVLLKKIPSLSQKTEAGHKALAQELFKALIIEDPRKNIIFSPVAISIALVTLSLGIKSTTRTNLIEDLGLDLRKIQVLDKDKHLVQTWNELVKQEQLKHKDILFIDNNRKIKQMFLQEIDRVHEVDIQTIDFKDTEKTKKAINHYVAEKIHKKIKDLITHLDPQTVLCLVNYVFFKGIWERAFQSNLTQKEDFFVNENTKVQVDMMRKTERMVYSRSEELLATMVKMPYKGNVSIILVLPDVGQFHFALKEITAKRARLQKASDFRLVHLVLPKFKISSKINLKHLLPKIAVKDVPTTTATTQSITKKASLSILEAVHQAEIEVSEHGLITDAAKDADVWKVPVDTKEVPVVVKFNRPFLLFVEDQMTQRDLFVGKVLNPKTEMGPAWQWLLGAGILASVYWQPFPARRDKSLGVPEAPRGQLSEALPAYRKITPTITNFALRLYKQLAAETSGNIFFSPVSISSTLALLSLGAQADTPAQILEGLGFNLTETPEADIHRGFQSLIHTLDLPSPKLELKVGNSLFLDKQLKPQQHSLGNIRELYRAFAFSVNFTDSNTTRRQINDFVKKQTYGQVVDFLEELTQDTLMVLLNYIFFKAKWKHPLNCYQTPKQESFFVDERTSLRIPMMHQKEMHRFLYDQEVACTVLQMEYSGNALALLILPDPGKMAQVEAALQPETLRKWDQLLLPSLLDLQLPRFSISGTYNLEEILPHIGLTSLFNLEADFSGITGQLNRTISRVSHKAAVDVSERGTEAGVASGLLSQPQSLNATSAPHAHFNRPFLVLFWEVTTQSLLFLGKVVNPAAG</sequence>
<protein>
    <recommendedName>
        <fullName evidence="7">Serpin domain-containing protein</fullName>
    </recommendedName>
</protein>
<dbReference type="Gene3D" id="2.30.39.10">
    <property type="entry name" value="Alpha-1-antitrypsin, domain 1"/>
    <property type="match status" value="3"/>
</dbReference>
<dbReference type="SMART" id="SM00093">
    <property type="entry name" value="SERPIN"/>
    <property type="match status" value="2"/>
</dbReference>
<dbReference type="FunFam" id="3.30.497.10:FF:000001">
    <property type="entry name" value="Serine protease inhibitor"/>
    <property type="match status" value="1"/>
</dbReference>
<dbReference type="Proteomes" id="UP000308365">
    <property type="component" value="Unassembled WGS sequence"/>
</dbReference>
<evidence type="ECO:0000256" key="1">
    <source>
        <dbReference type="ARBA" id="ARBA00004613"/>
    </source>
</evidence>
<dbReference type="Gene3D" id="2.10.310.10">
    <property type="entry name" value="Serpins superfamily"/>
    <property type="match status" value="1"/>
</dbReference>
<keyword evidence="3" id="KW-0964">Secreted</keyword>
<dbReference type="InterPro" id="IPR023796">
    <property type="entry name" value="Serpin_dom"/>
</dbReference>
<evidence type="ECO:0000256" key="4">
    <source>
        <dbReference type="ARBA" id="ARBA00022729"/>
    </source>
</evidence>
<evidence type="ECO:0000256" key="3">
    <source>
        <dbReference type="ARBA" id="ARBA00022525"/>
    </source>
</evidence>
<dbReference type="InterPro" id="IPR042185">
    <property type="entry name" value="Serpin_sf_2"/>
</dbReference>
<dbReference type="SUPFAM" id="SSF56574">
    <property type="entry name" value="Serpins"/>
    <property type="match status" value="4"/>
</dbReference>
<evidence type="ECO:0000259" key="7">
    <source>
        <dbReference type="SMART" id="SM00093"/>
    </source>
</evidence>
<feature type="domain" description="Serpin" evidence="7">
    <location>
        <begin position="433"/>
        <end position="790"/>
    </location>
</feature>
<dbReference type="InterPro" id="IPR023795">
    <property type="entry name" value="Serpin_CS"/>
</dbReference>